<organism evidence="2 4">
    <name type="scientific">Ignatzschineria cameli</name>
    <dbReference type="NCBI Taxonomy" id="2182793"/>
    <lineage>
        <taxon>Bacteria</taxon>
        <taxon>Pseudomonadati</taxon>
        <taxon>Pseudomonadota</taxon>
        <taxon>Gammaproteobacteria</taxon>
        <taxon>Cardiobacteriales</taxon>
        <taxon>Ignatzschineriaceae</taxon>
        <taxon>Ignatzschineria</taxon>
    </lineage>
</organism>
<dbReference type="EMBL" id="QEWV01000015">
    <property type="protein sequence ID" value="PWD89631.1"/>
    <property type="molecule type" value="Genomic_DNA"/>
</dbReference>
<name>A0A2U2AL18_9GAMM</name>
<evidence type="ECO:0000313" key="2">
    <source>
        <dbReference type="EMBL" id="PWD83811.1"/>
    </source>
</evidence>
<comment type="caution">
    <text evidence="2">The sequence shown here is derived from an EMBL/GenBank/DDBJ whole genome shotgun (WGS) entry which is preliminary data.</text>
</comment>
<evidence type="ECO:0000256" key="1">
    <source>
        <dbReference type="SAM" id="Phobius"/>
    </source>
</evidence>
<accession>A0A2U2AL18</accession>
<keyword evidence="1" id="KW-1133">Transmembrane helix</keyword>
<feature type="transmembrane region" description="Helical" evidence="1">
    <location>
        <begin position="6"/>
        <end position="24"/>
    </location>
</feature>
<protein>
    <submittedName>
        <fullName evidence="2">Uncharacterized protein</fullName>
    </submittedName>
</protein>
<dbReference type="OrthoDB" id="7059599at2"/>
<dbReference type="AlphaFoldDB" id="A0A2U2AL18"/>
<gene>
    <name evidence="2" type="ORF">DC077_08940</name>
    <name evidence="3" type="ORF">DC078_09805</name>
</gene>
<evidence type="ECO:0000313" key="5">
    <source>
        <dbReference type="Proteomes" id="UP000245217"/>
    </source>
</evidence>
<dbReference type="Proteomes" id="UP000245059">
    <property type="component" value="Unassembled WGS sequence"/>
</dbReference>
<dbReference type="RefSeq" id="WP_109202347.1">
    <property type="nucleotide sequence ID" value="NZ_QEWS01000016.1"/>
</dbReference>
<reference evidence="4 5" key="2">
    <citation type="submission" date="2018-05" db="EMBL/GenBank/DDBJ databases">
        <title>Ignatzschineria dubaiensis sp. nov., isolated from necrotic foot tissues of dromedaries (Camelus dromedarius) and associated maggots in Dubai, United Arab Emirates.</title>
        <authorList>
            <person name="Tsang C.C."/>
            <person name="Tang J.Y.M."/>
            <person name="Fong J.Y.H."/>
            <person name="Kinne J."/>
            <person name="Lee H.H."/>
            <person name="Joseph M."/>
            <person name="Jose S."/>
            <person name="Schuster R.K."/>
            <person name="Tang Y."/>
            <person name="Sivakumar S."/>
            <person name="Chen J.H.K."/>
            <person name="Teng J.L.L."/>
            <person name="Lau S.K.P."/>
            <person name="Wernery U."/>
            <person name="Woo P.C.Y."/>
        </authorList>
    </citation>
    <scope>NUCLEOTIDE SEQUENCE [LARGE SCALE GENOMIC DNA]</scope>
    <source>
        <strain evidence="4">UAE-HKU57</strain>
        <strain evidence="5">UAE-HKU58</strain>
    </source>
</reference>
<reference evidence="2" key="1">
    <citation type="journal article" date="2018" name="Genome Announc.">
        <title>Ignatzschineria cameli sp. nov., isolated from necrotic foot tissue of dromedaries (Camelus dromedarius) and associated maggots (Wohlfahrtia species) in Dubai.</title>
        <authorList>
            <person name="Tsang C.C."/>
            <person name="Tang J.Y."/>
            <person name="Fong J.Y."/>
            <person name="Kinne J."/>
            <person name="Lee H.H."/>
            <person name="Joseph M."/>
            <person name="Jose S."/>
            <person name="Schuster R.K."/>
            <person name="Tang Y."/>
            <person name="Sivakumar S."/>
            <person name="Chen J.H."/>
            <person name="Teng J.L."/>
            <person name="Lau S.K."/>
            <person name="Wernery U."/>
            <person name="Woo P.C."/>
        </authorList>
    </citation>
    <scope>NUCLEOTIDE SEQUENCE</scope>
    <source>
        <strain evidence="2">UAE-HKU57</strain>
        <strain evidence="3">UAE-HKU58</strain>
    </source>
</reference>
<dbReference type="EMBL" id="QEWW01000008">
    <property type="protein sequence ID" value="PWD83811.1"/>
    <property type="molecule type" value="Genomic_DNA"/>
</dbReference>
<dbReference type="Proteomes" id="UP000245217">
    <property type="component" value="Unassembled WGS sequence"/>
</dbReference>
<proteinExistence type="predicted"/>
<keyword evidence="5" id="KW-1185">Reference proteome</keyword>
<keyword evidence="1" id="KW-0812">Transmembrane</keyword>
<keyword evidence="1" id="KW-0472">Membrane</keyword>
<evidence type="ECO:0000313" key="3">
    <source>
        <dbReference type="EMBL" id="PWD89631.1"/>
    </source>
</evidence>
<sequence>MTNKKASIIAIIAVVIIFMIYDRFKPLSEEKIIAKQGIATLYLDNSYKNIDSTQAPAGTLLAQYSNRHDMTVMVTGSHLTEEEAKDSLERYSERLIADAPAGATVEILEILPQPEEIYYTITVPQKLYTWQRLKRDNDQLTVIAVTSEEETPKVDPLQILKEAQFGAY</sequence>
<evidence type="ECO:0000313" key="4">
    <source>
        <dbReference type="Proteomes" id="UP000245059"/>
    </source>
</evidence>